<accession>A0A1M6CYL9</accession>
<evidence type="ECO:0000313" key="2">
    <source>
        <dbReference type="EMBL" id="SHI65951.1"/>
    </source>
</evidence>
<sequence length="305" mass="33570">MATVGQSLTAPESGWQRFGSSESRFIYNGTWSTDVNVLYYNGSQQGTTELNASIVFKFTGTKLRIITDAYPDHSTDVQIEMDGEASHISLNAAKNFQRLSFEKVGLSLQSHRVVITNLTNKGLGFSAIDIDDTGYLETVIQPTILKADSGDSQVTLNWDVVTGANGYNVKRSLTAGGPYETIATSVPGTSYVDTNVVNGTTYYYVVTGVNADGESANSNEASATPQALGKVLLLIELTDGLQKEYELTKSELDTFVNWYNNRSISAGQPYYIFDKSFNLGPFDSREDYLVFDKIQNFEVMTFIKQ</sequence>
<dbReference type="EMBL" id="FQZD01000006">
    <property type="protein sequence ID" value="SHI65951.1"/>
    <property type="molecule type" value="Genomic_DNA"/>
</dbReference>
<dbReference type="CDD" id="cd00063">
    <property type="entry name" value="FN3"/>
    <property type="match status" value="1"/>
</dbReference>
<organism evidence="2 3">
    <name type="scientific">Propionispora hippei DSM 15287</name>
    <dbReference type="NCBI Taxonomy" id="1123003"/>
    <lineage>
        <taxon>Bacteria</taxon>
        <taxon>Bacillati</taxon>
        <taxon>Bacillota</taxon>
        <taxon>Negativicutes</taxon>
        <taxon>Selenomonadales</taxon>
        <taxon>Sporomusaceae</taxon>
        <taxon>Propionispora</taxon>
    </lineage>
</organism>
<dbReference type="InterPro" id="IPR036116">
    <property type="entry name" value="FN3_sf"/>
</dbReference>
<reference evidence="2 3" key="1">
    <citation type="submission" date="2016-11" db="EMBL/GenBank/DDBJ databases">
        <authorList>
            <person name="Varghese N."/>
            <person name="Submissions S."/>
        </authorList>
    </citation>
    <scope>NUCLEOTIDE SEQUENCE [LARGE SCALE GENOMIC DNA]</scope>
    <source>
        <strain evidence="2 3">DSM 15287</strain>
    </source>
</reference>
<dbReference type="Proteomes" id="UP000322917">
    <property type="component" value="Unassembled WGS sequence"/>
</dbReference>
<name>A0A1M6CYL9_9FIRM</name>
<dbReference type="PROSITE" id="PS50853">
    <property type="entry name" value="FN3"/>
    <property type="match status" value="1"/>
</dbReference>
<dbReference type="AlphaFoldDB" id="A0A1M6CYL9"/>
<gene>
    <name evidence="2" type="ORF">SAMN02745170_00782</name>
</gene>
<keyword evidence="3" id="KW-1185">Reference proteome</keyword>
<dbReference type="SUPFAM" id="SSF49265">
    <property type="entry name" value="Fibronectin type III"/>
    <property type="match status" value="1"/>
</dbReference>
<dbReference type="OrthoDB" id="1681409at2"/>
<dbReference type="InterPro" id="IPR003961">
    <property type="entry name" value="FN3_dom"/>
</dbReference>
<dbReference type="InterPro" id="IPR013783">
    <property type="entry name" value="Ig-like_fold"/>
</dbReference>
<evidence type="ECO:0000259" key="1">
    <source>
        <dbReference type="PROSITE" id="PS50853"/>
    </source>
</evidence>
<dbReference type="Gene3D" id="2.60.120.260">
    <property type="entry name" value="Galactose-binding domain-like"/>
    <property type="match status" value="1"/>
</dbReference>
<dbReference type="RefSeq" id="WP_149733646.1">
    <property type="nucleotide sequence ID" value="NZ_FQZD01000006.1"/>
</dbReference>
<evidence type="ECO:0000313" key="3">
    <source>
        <dbReference type="Proteomes" id="UP000322917"/>
    </source>
</evidence>
<proteinExistence type="predicted"/>
<protein>
    <recommendedName>
        <fullName evidence="1">Fibronectin type-III domain-containing protein</fullName>
    </recommendedName>
</protein>
<dbReference type="Gene3D" id="2.60.40.10">
    <property type="entry name" value="Immunoglobulins"/>
    <property type="match status" value="1"/>
</dbReference>
<feature type="domain" description="Fibronectin type-III" evidence="1">
    <location>
        <begin position="139"/>
        <end position="228"/>
    </location>
</feature>